<evidence type="ECO:0000256" key="3">
    <source>
        <dbReference type="ARBA" id="ARBA00022845"/>
    </source>
</evidence>
<evidence type="ECO:0000256" key="1">
    <source>
        <dbReference type="ARBA" id="ARBA00022490"/>
    </source>
</evidence>
<keyword evidence="4 5" id="KW-0143">Chaperone</keyword>
<keyword evidence="3 5" id="KW-0810">Translation regulation</keyword>
<keyword evidence="7" id="KW-1185">Reference proteome</keyword>
<keyword evidence="6" id="KW-0966">Cell projection</keyword>
<dbReference type="GO" id="GO:0006417">
    <property type="term" value="P:regulation of translation"/>
    <property type="evidence" value="ECO:0007669"/>
    <property type="project" value="UniProtKB-KW"/>
</dbReference>
<dbReference type="AlphaFoldDB" id="A0A1M5W7A1"/>
<proteinExistence type="inferred from homology"/>
<keyword evidence="6" id="KW-0969">Cilium</keyword>
<evidence type="ECO:0000313" key="7">
    <source>
        <dbReference type="Proteomes" id="UP000184447"/>
    </source>
</evidence>
<evidence type="ECO:0000256" key="4">
    <source>
        <dbReference type="ARBA" id="ARBA00023186"/>
    </source>
</evidence>
<comment type="subunit">
    <text evidence="5">Interacts with translational regulator CsrA and flagellin(s).</text>
</comment>
<dbReference type="HAMAP" id="MF_01185">
    <property type="entry name" value="FliW"/>
    <property type="match status" value="1"/>
</dbReference>
<dbReference type="GO" id="GO:0044780">
    <property type="term" value="P:bacterial-type flagellum assembly"/>
    <property type="evidence" value="ECO:0007669"/>
    <property type="project" value="UniProtKB-UniRule"/>
</dbReference>
<dbReference type="GO" id="GO:0005737">
    <property type="term" value="C:cytoplasm"/>
    <property type="evidence" value="ECO:0007669"/>
    <property type="project" value="UniProtKB-SubCell"/>
</dbReference>
<dbReference type="EMBL" id="FQXM01000015">
    <property type="protein sequence ID" value="SHH83402.1"/>
    <property type="molecule type" value="Genomic_DNA"/>
</dbReference>
<reference evidence="6 7" key="1">
    <citation type="submission" date="2016-11" db="EMBL/GenBank/DDBJ databases">
        <authorList>
            <person name="Jaros S."/>
            <person name="Januszkiewicz K."/>
            <person name="Wedrychowicz H."/>
        </authorList>
    </citation>
    <scope>NUCLEOTIDE SEQUENCE [LARGE SCALE GENOMIC DNA]</scope>
    <source>
        <strain evidence="6 7">DSM 8605</strain>
    </source>
</reference>
<protein>
    <recommendedName>
        <fullName evidence="5">Flagellar assembly factor FliW</fullName>
    </recommendedName>
</protein>
<gene>
    <name evidence="5" type="primary">fliW</name>
    <name evidence="6" type="ORF">SAMN02745207_02727</name>
</gene>
<sequence length="147" mass="16753">MLIKSRFLGNLEIDESKIVTFEEGILGFEDIKEYCIVPMPEKEDFYLLQSIEDENISFIIIKPWDFFKQYEINLQEEHLQTVDIEDASQVAIYSILSLSQLDITANLLAPVVINADTNKGAQIVLHSSTYKTKHSIYASESKGESLC</sequence>
<dbReference type="Proteomes" id="UP000184447">
    <property type="component" value="Unassembled WGS sequence"/>
</dbReference>
<keyword evidence="2 5" id="KW-1005">Bacterial flagellum biogenesis</keyword>
<evidence type="ECO:0000256" key="2">
    <source>
        <dbReference type="ARBA" id="ARBA00022795"/>
    </source>
</evidence>
<keyword evidence="6" id="KW-0282">Flagellum</keyword>
<evidence type="ECO:0000256" key="5">
    <source>
        <dbReference type="HAMAP-Rule" id="MF_01185"/>
    </source>
</evidence>
<evidence type="ECO:0000313" key="6">
    <source>
        <dbReference type="EMBL" id="SHH83402.1"/>
    </source>
</evidence>
<comment type="subcellular location">
    <subcellularLocation>
        <location evidence="5">Cytoplasm</location>
    </subcellularLocation>
</comment>
<dbReference type="SUPFAM" id="SSF141457">
    <property type="entry name" value="BH3618-like"/>
    <property type="match status" value="1"/>
</dbReference>
<dbReference type="OrthoDB" id="9801235at2"/>
<dbReference type="PANTHER" id="PTHR39190">
    <property type="entry name" value="FLAGELLAR ASSEMBLY FACTOR FLIW"/>
    <property type="match status" value="1"/>
</dbReference>
<name>A0A1M5W7A1_9CLOT</name>
<dbReference type="Gene3D" id="2.30.290.10">
    <property type="entry name" value="BH3618-like"/>
    <property type="match status" value="1"/>
</dbReference>
<comment type="similarity">
    <text evidence="5">Belongs to the FliW family.</text>
</comment>
<dbReference type="InterPro" id="IPR024046">
    <property type="entry name" value="Flagellar_assmbl_FliW_dom_sf"/>
</dbReference>
<dbReference type="STRING" id="1121316.SAMN02745207_02727"/>
<dbReference type="PANTHER" id="PTHR39190:SF1">
    <property type="entry name" value="FLAGELLAR ASSEMBLY FACTOR FLIW"/>
    <property type="match status" value="1"/>
</dbReference>
<dbReference type="RefSeq" id="WP_073338973.1">
    <property type="nucleotide sequence ID" value="NZ_FQXM01000015.1"/>
</dbReference>
<dbReference type="NCBIfam" id="NF009793">
    <property type="entry name" value="PRK13285.1-1"/>
    <property type="match status" value="1"/>
</dbReference>
<accession>A0A1M5W7A1</accession>
<keyword evidence="1 5" id="KW-0963">Cytoplasm</keyword>
<comment type="function">
    <text evidence="5">Acts as an anti-CsrA protein, binds CsrA and prevents it from repressing translation of its target genes, one of which is flagellin. Binds to flagellin and participates in the assembly of the flagellum.</text>
</comment>
<dbReference type="Pfam" id="PF02623">
    <property type="entry name" value="FliW"/>
    <property type="match status" value="1"/>
</dbReference>
<dbReference type="InterPro" id="IPR003775">
    <property type="entry name" value="Flagellar_assembly_factor_FliW"/>
</dbReference>
<organism evidence="6 7">
    <name type="scientific">Clostridium grantii DSM 8605</name>
    <dbReference type="NCBI Taxonomy" id="1121316"/>
    <lineage>
        <taxon>Bacteria</taxon>
        <taxon>Bacillati</taxon>
        <taxon>Bacillota</taxon>
        <taxon>Clostridia</taxon>
        <taxon>Eubacteriales</taxon>
        <taxon>Clostridiaceae</taxon>
        <taxon>Clostridium</taxon>
    </lineage>
</organism>